<feature type="domain" description="ShlB POTRA" evidence="1">
    <location>
        <begin position="27"/>
        <end position="53"/>
    </location>
</feature>
<evidence type="ECO:0000313" key="2">
    <source>
        <dbReference type="EMBL" id="NMD98427.1"/>
    </source>
</evidence>
<dbReference type="Proteomes" id="UP000543804">
    <property type="component" value="Unassembled WGS sequence"/>
</dbReference>
<dbReference type="EMBL" id="JABAFA010000004">
    <property type="protein sequence ID" value="NMD98427.1"/>
    <property type="molecule type" value="Genomic_DNA"/>
</dbReference>
<name>A0A848BAT0_9FIRM</name>
<keyword evidence="3" id="KW-1185">Reference proteome</keyword>
<dbReference type="AlphaFoldDB" id="A0A848BAT0"/>
<dbReference type="InterPro" id="IPR035251">
    <property type="entry name" value="ShlB_POTRA"/>
</dbReference>
<evidence type="ECO:0000313" key="3">
    <source>
        <dbReference type="Proteomes" id="UP000543804"/>
    </source>
</evidence>
<dbReference type="Pfam" id="PF17287">
    <property type="entry name" value="POTRA_3"/>
    <property type="match status" value="1"/>
</dbReference>
<protein>
    <recommendedName>
        <fullName evidence="1">ShlB POTRA domain-containing protein</fullName>
    </recommendedName>
</protein>
<accession>A0A848BAT0</accession>
<sequence length="98" mass="10925">MAKFALLMAARKSIGSRHSLSEREIFLHLRDIEQGLEQMKRLPLKDVKVPLIPSGKPGFTGIVLNVMQGCNVYESITLDDSGFSFRARGRARAAPRRA</sequence>
<reference evidence="2 3" key="1">
    <citation type="submission" date="2020-04" db="EMBL/GenBank/DDBJ databases">
        <authorList>
            <person name="Hitch T.C.A."/>
            <person name="Wylensek D."/>
            <person name="Clavel T."/>
        </authorList>
    </citation>
    <scope>NUCLEOTIDE SEQUENCE [LARGE SCALE GENOMIC DNA]</scope>
    <source>
        <strain evidence="2 3">PG-130-P53-12</strain>
    </source>
</reference>
<evidence type="ECO:0000259" key="1">
    <source>
        <dbReference type="Pfam" id="PF17287"/>
    </source>
</evidence>
<comment type="caution">
    <text evidence="2">The sequence shown here is derived from an EMBL/GenBank/DDBJ whole genome shotgun (WGS) entry which is preliminary data.</text>
</comment>
<gene>
    <name evidence="2" type="ORF">HF878_02870</name>
</gene>
<dbReference type="Gene3D" id="3.10.20.310">
    <property type="entry name" value="membrane protein fhac"/>
    <property type="match status" value="1"/>
</dbReference>
<proteinExistence type="predicted"/>
<organism evidence="2 3">
    <name type="scientific">Selenomonas bovis</name>
    <dbReference type="NCBI Taxonomy" id="416586"/>
    <lineage>
        <taxon>Bacteria</taxon>
        <taxon>Bacillati</taxon>
        <taxon>Bacillota</taxon>
        <taxon>Negativicutes</taxon>
        <taxon>Selenomonadales</taxon>
        <taxon>Selenomonadaceae</taxon>
        <taxon>Selenomonas</taxon>
    </lineage>
</organism>